<name>A0A5C6W571_9BACI</name>
<dbReference type="PANTHER" id="PTHR42779:SF1">
    <property type="entry name" value="PROTEIN YNJB"/>
    <property type="match status" value="1"/>
</dbReference>
<dbReference type="SUPFAM" id="SSF53850">
    <property type="entry name" value="Periplasmic binding protein-like II"/>
    <property type="match status" value="1"/>
</dbReference>
<dbReference type="OrthoDB" id="3239593at2"/>
<comment type="caution">
    <text evidence="2">The sequence shown here is derived from an EMBL/GenBank/DDBJ whole genome shotgun (WGS) entry which is preliminary data.</text>
</comment>
<keyword evidence="1" id="KW-0732">Signal</keyword>
<reference evidence="2 3" key="1">
    <citation type="journal article" date="2005" name="Int. J. Syst. Evol. Microbiol.">
        <title>Bacillus litoralis sp. nov., isolated from a tidal flat of the Yellow Sea in Korea.</title>
        <authorList>
            <person name="Yoon J.H."/>
            <person name="Oh T.K."/>
        </authorList>
    </citation>
    <scope>NUCLEOTIDE SEQUENCE [LARGE SCALE GENOMIC DNA]</scope>
    <source>
        <strain evidence="2 3">SW-211</strain>
    </source>
</reference>
<dbReference type="InterPro" id="IPR027020">
    <property type="entry name" value="YnjB"/>
</dbReference>
<dbReference type="RefSeq" id="WP_146945812.1">
    <property type="nucleotide sequence ID" value="NZ_VOQF01000001.1"/>
</dbReference>
<gene>
    <name evidence="2" type="ORF">FS935_01800</name>
</gene>
<protein>
    <submittedName>
        <fullName evidence="2">ABC transporter substrate-binding protein</fullName>
    </submittedName>
</protein>
<dbReference type="PIRSF" id="PIRSF029172">
    <property type="entry name" value="UCP029172_ABC_sbc_YnjB"/>
    <property type="match status" value="1"/>
</dbReference>
<dbReference type="Pfam" id="PF13416">
    <property type="entry name" value="SBP_bac_8"/>
    <property type="match status" value="1"/>
</dbReference>
<dbReference type="EMBL" id="VOQF01000001">
    <property type="protein sequence ID" value="TXC92951.1"/>
    <property type="molecule type" value="Genomic_DNA"/>
</dbReference>
<dbReference type="PANTHER" id="PTHR42779">
    <property type="entry name" value="PROTEIN YNJB"/>
    <property type="match status" value="1"/>
</dbReference>
<sequence length="415" mass="48024">MKKICLFIMSVLCLVIFSSCSNEMSTISQSPDVLKNMDWSEIEQESKDTTVRIYMWGGDEGINRYIDEWVAPRMKEQYDLNLDRIAMDTPEQLKKLMNERKANQMKGNMDIIWINGENFKNAKENELLYGPFSNQLPNVQEFVDKEALDVTYDFGTKVDGFEAPWGKVQFVFQYDESKVENPPKTYKELLDWVKENPGKFTYPDANDFTGNAFLRQLFYESVGDVQKILDKGYDEQFASENSGMMWDYLNEIEPFLWREGQTYPNDLNELDRLYSEGEVWMTMGYNEARAEKFIDKGIFPKTTKSFVLESGSIGNTHFLAIPFNSPNKQGAMVAINYLLSPEAQLTKLDSAFWGDNIALDPGALSQEDQEKLREIDRGDSVLPADTLKKYIKPEIHAEYVTWLKENWVNEVVQTK</sequence>
<dbReference type="Gene3D" id="3.40.190.10">
    <property type="entry name" value="Periplasmic binding protein-like II"/>
    <property type="match status" value="2"/>
</dbReference>
<dbReference type="AlphaFoldDB" id="A0A5C6W571"/>
<feature type="chain" id="PRO_5039289412" evidence="1">
    <location>
        <begin position="22"/>
        <end position="415"/>
    </location>
</feature>
<dbReference type="Proteomes" id="UP000321363">
    <property type="component" value="Unassembled WGS sequence"/>
</dbReference>
<organism evidence="2 3">
    <name type="scientific">Metabacillus litoralis</name>
    <dbReference type="NCBI Taxonomy" id="152268"/>
    <lineage>
        <taxon>Bacteria</taxon>
        <taxon>Bacillati</taxon>
        <taxon>Bacillota</taxon>
        <taxon>Bacilli</taxon>
        <taxon>Bacillales</taxon>
        <taxon>Bacillaceae</taxon>
        <taxon>Metabacillus</taxon>
    </lineage>
</organism>
<evidence type="ECO:0000256" key="1">
    <source>
        <dbReference type="SAM" id="SignalP"/>
    </source>
</evidence>
<evidence type="ECO:0000313" key="2">
    <source>
        <dbReference type="EMBL" id="TXC92951.1"/>
    </source>
</evidence>
<keyword evidence="3" id="KW-1185">Reference proteome</keyword>
<feature type="signal peptide" evidence="1">
    <location>
        <begin position="1"/>
        <end position="21"/>
    </location>
</feature>
<evidence type="ECO:0000313" key="3">
    <source>
        <dbReference type="Proteomes" id="UP000321363"/>
    </source>
</evidence>
<dbReference type="NCBIfam" id="NF008633">
    <property type="entry name" value="PRK11622.1"/>
    <property type="match status" value="1"/>
</dbReference>
<accession>A0A5C6W571</accession>
<dbReference type="PROSITE" id="PS51257">
    <property type="entry name" value="PROKAR_LIPOPROTEIN"/>
    <property type="match status" value="1"/>
</dbReference>
<dbReference type="InterPro" id="IPR006059">
    <property type="entry name" value="SBP"/>
</dbReference>
<proteinExistence type="predicted"/>